<accession>A0A4U3MBR7</accession>
<feature type="chain" id="PRO_5020929889" description="Secreted protein" evidence="1">
    <location>
        <begin position="26"/>
        <end position="108"/>
    </location>
</feature>
<gene>
    <name evidence="2" type="ORF">FDA94_26895</name>
</gene>
<protein>
    <recommendedName>
        <fullName evidence="4">Secreted protein</fullName>
    </recommendedName>
</protein>
<evidence type="ECO:0000313" key="3">
    <source>
        <dbReference type="Proteomes" id="UP000308705"/>
    </source>
</evidence>
<evidence type="ECO:0008006" key="4">
    <source>
        <dbReference type="Google" id="ProtNLM"/>
    </source>
</evidence>
<reference evidence="2 3" key="1">
    <citation type="submission" date="2019-04" db="EMBL/GenBank/DDBJ databases">
        <title>Herbidospora sp. NEAU-GS14.nov., a novel actinomycete isolated from soil.</title>
        <authorList>
            <person name="Han L."/>
        </authorList>
    </citation>
    <scope>NUCLEOTIDE SEQUENCE [LARGE SCALE GENOMIC DNA]</scope>
    <source>
        <strain evidence="2 3">NEAU-GS14</strain>
    </source>
</reference>
<name>A0A4U3MBR7_9ACTN</name>
<dbReference type="RefSeq" id="WP_137249865.1">
    <property type="nucleotide sequence ID" value="NZ_SZQA01000030.1"/>
</dbReference>
<feature type="signal peptide" evidence="1">
    <location>
        <begin position="1"/>
        <end position="25"/>
    </location>
</feature>
<dbReference type="AlphaFoldDB" id="A0A4U3MBR7"/>
<dbReference type="Proteomes" id="UP000308705">
    <property type="component" value="Unassembled WGS sequence"/>
</dbReference>
<comment type="caution">
    <text evidence="2">The sequence shown here is derived from an EMBL/GenBank/DDBJ whole genome shotgun (WGS) entry which is preliminary data.</text>
</comment>
<organism evidence="2 3">
    <name type="scientific">Herbidospora galbida</name>
    <dbReference type="NCBI Taxonomy" id="2575442"/>
    <lineage>
        <taxon>Bacteria</taxon>
        <taxon>Bacillati</taxon>
        <taxon>Actinomycetota</taxon>
        <taxon>Actinomycetes</taxon>
        <taxon>Streptosporangiales</taxon>
        <taxon>Streptosporangiaceae</taxon>
        <taxon>Herbidospora</taxon>
    </lineage>
</organism>
<dbReference type="OrthoDB" id="3542775at2"/>
<dbReference type="EMBL" id="SZQA01000030">
    <property type="protein sequence ID" value="TKK85056.1"/>
    <property type="molecule type" value="Genomic_DNA"/>
</dbReference>
<keyword evidence="1" id="KW-0732">Signal</keyword>
<evidence type="ECO:0000313" key="2">
    <source>
        <dbReference type="EMBL" id="TKK85056.1"/>
    </source>
</evidence>
<sequence>MIRRIVVTSAAAGLVVVAPASMAHADTPVTNLLNTQCVSSPEHLTGLPVLATLLAPVCGLVKSLPGVVGQVVGGATQGLPLPQLPSVPGVPGVGTVTGLLPVSAVSVR</sequence>
<evidence type="ECO:0000256" key="1">
    <source>
        <dbReference type="SAM" id="SignalP"/>
    </source>
</evidence>
<keyword evidence="3" id="KW-1185">Reference proteome</keyword>
<proteinExistence type="predicted"/>